<dbReference type="Proteomes" id="UP000274822">
    <property type="component" value="Unassembled WGS sequence"/>
</dbReference>
<gene>
    <name evidence="3" type="ORF">BC938DRAFT_477955</name>
</gene>
<evidence type="ECO:0000256" key="1">
    <source>
        <dbReference type="ARBA" id="ARBA00022793"/>
    </source>
</evidence>
<dbReference type="GO" id="GO:0008654">
    <property type="term" value="P:phospholipid biosynthetic process"/>
    <property type="evidence" value="ECO:0007669"/>
    <property type="project" value="InterPro"/>
</dbReference>
<proteinExistence type="predicted"/>
<comment type="caution">
    <text evidence="3">The sequence shown here is derived from an EMBL/GenBank/DDBJ whole genome shotgun (WGS) entry which is preliminary data.</text>
</comment>
<dbReference type="GO" id="GO:0004609">
    <property type="term" value="F:phosphatidylserine decarboxylase activity"/>
    <property type="evidence" value="ECO:0007669"/>
    <property type="project" value="InterPro"/>
</dbReference>
<keyword evidence="2" id="KW-0456">Lyase</keyword>
<dbReference type="EMBL" id="RBNJ01030221">
    <property type="protein sequence ID" value="RUS13334.1"/>
    <property type="molecule type" value="Genomic_DNA"/>
</dbReference>
<dbReference type="AlphaFoldDB" id="A0A433P6Z5"/>
<name>A0A433P6Z5_9FUNG</name>
<accession>A0A433P6Z5</accession>
<dbReference type="InterPro" id="IPR003817">
    <property type="entry name" value="PS_Dcarbxylase"/>
</dbReference>
<evidence type="ECO:0000256" key="2">
    <source>
        <dbReference type="ARBA" id="ARBA00023239"/>
    </source>
</evidence>
<protein>
    <submittedName>
        <fullName evidence="3">Phosphatidylserine decarboxylase like protein</fullName>
    </submittedName>
</protein>
<keyword evidence="1" id="KW-0210">Decarboxylase</keyword>
<reference evidence="3 4" key="1">
    <citation type="journal article" date="2018" name="New Phytol.">
        <title>Phylogenomics of Endogonaceae and evolution of mycorrhizas within Mucoromycota.</title>
        <authorList>
            <person name="Chang Y."/>
            <person name="Desiro A."/>
            <person name="Na H."/>
            <person name="Sandor L."/>
            <person name="Lipzen A."/>
            <person name="Clum A."/>
            <person name="Barry K."/>
            <person name="Grigoriev I.V."/>
            <person name="Martin F.M."/>
            <person name="Stajich J.E."/>
            <person name="Smith M.E."/>
            <person name="Bonito G."/>
            <person name="Spatafora J.W."/>
        </authorList>
    </citation>
    <scope>NUCLEOTIDE SEQUENCE [LARGE SCALE GENOMIC DNA]</scope>
    <source>
        <strain evidence="3 4">AD002</strain>
    </source>
</reference>
<dbReference type="PANTHER" id="PTHR10067">
    <property type="entry name" value="PHOSPHATIDYLSERINE DECARBOXYLASE"/>
    <property type="match status" value="1"/>
</dbReference>
<evidence type="ECO:0000313" key="3">
    <source>
        <dbReference type="EMBL" id="RUS13334.1"/>
    </source>
</evidence>
<organism evidence="3 4">
    <name type="scientific">Jimgerdemannia flammicorona</name>
    <dbReference type="NCBI Taxonomy" id="994334"/>
    <lineage>
        <taxon>Eukaryota</taxon>
        <taxon>Fungi</taxon>
        <taxon>Fungi incertae sedis</taxon>
        <taxon>Mucoromycota</taxon>
        <taxon>Mucoromycotina</taxon>
        <taxon>Endogonomycetes</taxon>
        <taxon>Endogonales</taxon>
        <taxon>Endogonaceae</taxon>
        <taxon>Jimgerdemannia</taxon>
    </lineage>
</organism>
<dbReference type="Pfam" id="PF02666">
    <property type="entry name" value="PS_Dcarbxylase"/>
    <property type="match status" value="1"/>
</dbReference>
<sequence length="261" mass="28861">MLSKNLLRYHTAQRILTSLTIKQGLKYNNPSTVAEIPHFIDFHGLDVTEILEPIDTFHNFNEFFYRKLKPGARPCDEPANPKVCVSPADCRMMAFDTVSEATNVWIKGLGFSIPKLLGNEILAETYVGGSLAIFRLAPQDYHRQMVSLASRGTSMDSISRLDVYGENTRTILTVNSPQFGLVTLACIGAMMVGSIIITAPPPGSHVKRTDEMGYFAFGGSTIVVLWQKGMIEFDTDLKENAGEKIETLVKVGMRVGLRNGK</sequence>
<dbReference type="PANTHER" id="PTHR10067:SF17">
    <property type="entry name" value="PHOSPHATIDYLSERINE DECARBOXYLASE PROENZYME 2"/>
    <property type="match status" value="1"/>
</dbReference>
<keyword evidence="4" id="KW-1185">Reference proteome</keyword>
<evidence type="ECO:0000313" key="4">
    <source>
        <dbReference type="Proteomes" id="UP000274822"/>
    </source>
</evidence>